<dbReference type="PANTHER" id="PTHR11733:SF240">
    <property type="entry name" value="GH14155P-RELATED"/>
    <property type="match status" value="1"/>
</dbReference>
<dbReference type="InterPro" id="IPR000718">
    <property type="entry name" value="Peptidase_M13"/>
</dbReference>
<evidence type="ECO:0000313" key="4">
    <source>
        <dbReference type="Proteomes" id="UP000230423"/>
    </source>
</evidence>
<protein>
    <recommendedName>
        <fullName evidence="2">Peptidase M13 N-terminal domain-containing protein</fullName>
    </recommendedName>
</protein>
<dbReference type="InterPro" id="IPR008753">
    <property type="entry name" value="Peptidase_M13_N"/>
</dbReference>
<dbReference type="GO" id="GO:0016485">
    <property type="term" value="P:protein processing"/>
    <property type="evidence" value="ECO:0007669"/>
    <property type="project" value="TreeGrafter"/>
</dbReference>
<feature type="non-terminal residue" evidence="3">
    <location>
        <position position="1"/>
    </location>
</feature>
<evidence type="ECO:0000313" key="3">
    <source>
        <dbReference type="EMBL" id="PIO69593.1"/>
    </source>
</evidence>
<dbReference type="GO" id="GO:0004222">
    <property type="term" value="F:metalloendopeptidase activity"/>
    <property type="evidence" value="ECO:0007669"/>
    <property type="project" value="InterPro"/>
</dbReference>
<reference evidence="3 4" key="1">
    <citation type="submission" date="2015-09" db="EMBL/GenBank/DDBJ databases">
        <title>Draft genome of the parasitic nematode Teladorsagia circumcincta isolate WARC Sus (inbred).</title>
        <authorList>
            <person name="Mitreva M."/>
        </authorList>
    </citation>
    <scope>NUCLEOTIDE SEQUENCE [LARGE SCALE GENOMIC DNA]</scope>
    <source>
        <strain evidence="3 4">S</strain>
    </source>
</reference>
<name>A0A2G9UHH5_TELCI</name>
<dbReference type="InterPro" id="IPR024079">
    <property type="entry name" value="MetalloPept_cat_dom_sf"/>
</dbReference>
<evidence type="ECO:0000259" key="2">
    <source>
        <dbReference type="Pfam" id="PF05649"/>
    </source>
</evidence>
<organism evidence="3 4">
    <name type="scientific">Teladorsagia circumcincta</name>
    <name type="common">Brown stomach worm</name>
    <name type="synonym">Ostertagia circumcincta</name>
    <dbReference type="NCBI Taxonomy" id="45464"/>
    <lineage>
        <taxon>Eukaryota</taxon>
        <taxon>Metazoa</taxon>
        <taxon>Ecdysozoa</taxon>
        <taxon>Nematoda</taxon>
        <taxon>Chromadorea</taxon>
        <taxon>Rhabditida</taxon>
        <taxon>Rhabditina</taxon>
        <taxon>Rhabditomorpha</taxon>
        <taxon>Strongyloidea</taxon>
        <taxon>Trichostrongylidae</taxon>
        <taxon>Teladorsagia</taxon>
    </lineage>
</organism>
<gene>
    <name evidence="3" type="ORF">TELCIR_08573</name>
</gene>
<dbReference type="EMBL" id="KZ346593">
    <property type="protein sequence ID" value="PIO69593.1"/>
    <property type="molecule type" value="Genomic_DNA"/>
</dbReference>
<dbReference type="OrthoDB" id="5827041at2759"/>
<dbReference type="AlphaFoldDB" id="A0A2G9UHH5"/>
<dbReference type="SUPFAM" id="SSF55486">
    <property type="entry name" value="Metalloproteases ('zincins'), catalytic domain"/>
    <property type="match status" value="1"/>
</dbReference>
<evidence type="ECO:0000256" key="1">
    <source>
        <dbReference type="ARBA" id="ARBA00007357"/>
    </source>
</evidence>
<dbReference type="GO" id="GO:0005886">
    <property type="term" value="C:plasma membrane"/>
    <property type="evidence" value="ECO:0007669"/>
    <property type="project" value="TreeGrafter"/>
</dbReference>
<dbReference type="Pfam" id="PF05649">
    <property type="entry name" value="Peptidase_M13_N"/>
    <property type="match status" value="1"/>
</dbReference>
<sequence length="172" mass="19341">YANARVFIDKIYPTSESRTQMRQNVAKIASSILIGFRSMLDQLDWMTAASKKGAYSKIDNLVKNIAYPDWITNDTQLTAYHKVIGRGTAEMLKKIFFSQNLGIEVNKDSYTTMVLKAQAFAAYTMWDALVAGPVNRVDFLGPPGTTNAWYQVRNAGTVCDTQTNYRNNGFDK</sequence>
<dbReference type="Gene3D" id="3.40.390.10">
    <property type="entry name" value="Collagenase (Catalytic Domain)"/>
    <property type="match status" value="1"/>
</dbReference>
<proteinExistence type="inferred from homology"/>
<feature type="domain" description="Peptidase M13 N-terminal" evidence="2">
    <location>
        <begin position="2"/>
        <end position="68"/>
    </location>
</feature>
<dbReference type="Gene3D" id="1.10.1380.10">
    <property type="entry name" value="Neutral endopeptidase , domain2"/>
    <property type="match status" value="1"/>
</dbReference>
<comment type="similarity">
    <text evidence="1">Belongs to the peptidase M13 family.</text>
</comment>
<keyword evidence="4" id="KW-1185">Reference proteome</keyword>
<dbReference type="InterPro" id="IPR042089">
    <property type="entry name" value="Peptidase_M13_dom_2"/>
</dbReference>
<dbReference type="PANTHER" id="PTHR11733">
    <property type="entry name" value="ZINC METALLOPROTEASE FAMILY M13 NEPRILYSIN-RELATED"/>
    <property type="match status" value="1"/>
</dbReference>
<dbReference type="Proteomes" id="UP000230423">
    <property type="component" value="Unassembled WGS sequence"/>
</dbReference>
<dbReference type="PROSITE" id="PS51885">
    <property type="entry name" value="NEPRILYSIN"/>
    <property type="match status" value="1"/>
</dbReference>
<accession>A0A2G9UHH5</accession>